<sequence length="105" mass="10951">MTAEQSAVCGRCHIMPAAALLCTVAAWLPRLDGGHGFAVYAGATAEDLPRLVAADQTNTVDRLTWTARRVYRKYQLIRAAGLLTGFAVVSAATVGGIALAVHLAG</sequence>
<gene>
    <name evidence="10" type="ORF">GA0070563_11250</name>
</gene>
<proteinExistence type="predicted"/>
<feature type="domain" description="Pycsar effector protein" evidence="9">
    <location>
        <begin position="16"/>
        <end position="98"/>
    </location>
</feature>
<comment type="subcellular location">
    <subcellularLocation>
        <location evidence="1">Cell membrane</location>
    </subcellularLocation>
</comment>
<evidence type="ECO:0000256" key="3">
    <source>
        <dbReference type="ARBA" id="ARBA00022692"/>
    </source>
</evidence>
<evidence type="ECO:0000256" key="2">
    <source>
        <dbReference type="ARBA" id="ARBA00022475"/>
    </source>
</evidence>
<keyword evidence="4" id="KW-0547">Nucleotide-binding</keyword>
<evidence type="ECO:0000259" key="9">
    <source>
        <dbReference type="Pfam" id="PF18967"/>
    </source>
</evidence>
<dbReference type="InterPro" id="IPR043760">
    <property type="entry name" value="PycTM_dom"/>
</dbReference>
<feature type="transmembrane region" description="Helical" evidence="8">
    <location>
        <begin position="79"/>
        <end position="104"/>
    </location>
</feature>
<evidence type="ECO:0000256" key="7">
    <source>
        <dbReference type="ARBA" id="ARBA00023136"/>
    </source>
</evidence>
<reference evidence="11" key="1">
    <citation type="submission" date="2016-06" db="EMBL/GenBank/DDBJ databases">
        <authorList>
            <person name="Varghese N."/>
            <person name="Submissions Spin"/>
        </authorList>
    </citation>
    <scope>NUCLEOTIDE SEQUENCE [LARGE SCALE GENOMIC DNA]</scope>
    <source>
        <strain evidence="11">DSM 43168</strain>
    </source>
</reference>
<keyword evidence="6" id="KW-0051">Antiviral defense</keyword>
<name>A0A1C5AAG6_9ACTN</name>
<keyword evidence="2" id="KW-1003">Cell membrane</keyword>
<keyword evidence="7 8" id="KW-0472">Membrane</keyword>
<organism evidence="10 11">
    <name type="scientific">Micromonospora carbonacea</name>
    <dbReference type="NCBI Taxonomy" id="47853"/>
    <lineage>
        <taxon>Bacteria</taxon>
        <taxon>Bacillati</taxon>
        <taxon>Actinomycetota</taxon>
        <taxon>Actinomycetes</taxon>
        <taxon>Micromonosporales</taxon>
        <taxon>Micromonosporaceae</taxon>
        <taxon>Micromonospora</taxon>
    </lineage>
</organism>
<evidence type="ECO:0000256" key="6">
    <source>
        <dbReference type="ARBA" id="ARBA00023118"/>
    </source>
</evidence>
<evidence type="ECO:0000256" key="5">
    <source>
        <dbReference type="ARBA" id="ARBA00022989"/>
    </source>
</evidence>
<protein>
    <recommendedName>
        <fullName evidence="9">Pycsar effector protein domain-containing protein</fullName>
    </recommendedName>
</protein>
<dbReference type="RefSeq" id="WP_141723930.1">
    <property type="nucleotide sequence ID" value="NZ_FMCT01000012.1"/>
</dbReference>
<dbReference type="Proteomes" id="UP000183585">
    <property type="component" value="Unassembled WGS sequence"/>
</dbReference>
<dbReference type="Pfam" id="PF18967">
    <property type="entry name" value="PycTM"/>
    <property type="match status" value="1"/>
</dbReference>
<accession>A0A1C5AAG6</accession>
<evidence type="ECO:0000256" key="1">
    <source>
        <dbReference type="ARBA" id="ARBA00004236"/>
    </source>
</evidence>
<keyword evidence="3 8" id="KW-0812">Transmembrane</keyword>
<dbReference type="AlphaFoldDB" id="A0A1C5AAG6"/>
<evidence type="ECO:0000313" key="11">
    <source>
        <dbReference type="Proteomes" id="UP000183585"/>
    </source>
</evidence>
<evidence type="ECO:0000313" key="10">
    <source>
        <dbReference type="EMBL" id="SCF42200.1"/>
    </source>
</evidence>
<evidence type="ECO:0000256" key="8">
    <source>
        <dbReference type="SAM" id="Phobius"/>
    </source>
</evidence>
<keyword evidence="11" id="KW-1185">Reference proteome</keyword>
<evidence type="ECO:0000256" key="4">
    <source>
        <dbReference type="ARBA" id="ARBA00022741"/>
    </source>
</evidence>
<keyword evidence="5 8" id="KW-1133">Transmembrane helix</keyword>
<dbReference type="EMBL" id="FMCT01000012">
    <property type="protein sequence ID" value="SCF42200.1"/>
    <property type="molecule type" value="Genomic_DNA"/>
</dbReference>